<gene>
    <name evidence="3" type="ORF">TWF506_007324</name>
</gene>
<protein>
    <submittedName>
        <fullName evidence="3">Uncharacterized protein</fullName>
    </submittedName>
</protein>
<feature type="chain" id="PRO_5043016165" evidence="2">
    <location>
        <begin position="24"/>
        <end position="570"/>
    </location>
</feature>
<accession>A0AAN8NK21</accession>
<dbReference type="Proteomes" id="UP001307849">
    <property type="component" value="Unassembled WGS sequence"/>
</dbReference>
<sequence length="570" mass="64085">MLQLIIESVSLAYLFGFLTPASAWQQAITTDGSSEFRVKVQDYGGDVCHNRNGGPEGVMGIMNTRNSDQLKAMAFWDIAGCDRVDPERYSLFIHWYDLPTAIQLLDLGLPGLEHRWKSFRHIIPNSPSWINFRNPGKGKYIPGPDGMTPIGGFYADLMEKIPPGSIRYRIMGTNEYITVKDAIFVPKTVSTGESLIEDKLLDAPGMAEARETLRAQVSNWFYATGGVPTHLLQTKDYIFHERVSQAYVEAAQPANFGKIKNPGVLVVKQMLGEYRYPQGEDKIKAQVDAANDERQRIEKLELESQALKYTQLLQKKYMEALDRGEPVVFPSQTYADIVGMEQPIPEDNMGTNQLINPTNSQMNLQQQQNQTQTGNIIQPTFEETFESELIQSMEEDPSKGYKAGFGPFNPSSDLRQEPGIPSDPSLQNSFVDMARTDPEDFFRQQLMAPGISQTYNDLDRDSIDVLDPQYLRRREALKSKSLNELDWGLGNVDPWTKLGIPNLGSQIFDLGLTNQNQGVVAASEQPVSSFGEVDIDDRLLNVILSGNQLETQENDMSRFEEEKLGAIDEW</sequence>
<comment type="caution">
    <text evidence="3">The sequence shown here is derived from an EMBL/GenBank/DDBJ whole genome shotgun (WGS) entry which is preliminary data.</text>
</comment>
<evidence type="ECO:0000256" key="2">
    <source>
        <dbReference type="SAM" id="SignalP"/>
    </source>
</evidence>
<name>A0AAN8NK21_9PEZI</name>
<keyword evidence="1" id="KW-0175">Coiled coil</keyword>
<evidence type="ECO:0000313" key="4">
    <source>
        <dbReference type="Proteomes" id="UP001307849"/>
    </source>
</evidence>
<keyword evidence="4" id="KW-1185">Reference proteome</keyword>
<organism evidence="3 4">
    <name type="scientific">Arthrobotrys conoides</name>
    <dbReference type="NCBI Taxonomy" id="74498"/>
    <lineage>
        <taxon>Eukaryota</taxon>
        <taxon>Fungi</taxon>
        <taxon>Dikarya</taxon>
        <taxon>Ascomycota</taxon>
        <taxon>Pezizomycotina</taxon>
        <taxon>Orbiliomycetes</taxon>
        <taxon>Orbiliales</taxon>
        <taxon>Orbiliaceae</taxon>
        <taxon>Arthrobotrys</taxon>
    </lineage>
</organism>
<keyword evidence="2" id="KW-0732">Signal</keyword>
<evidence type="ECO:0000256" key="1">
    <source>
        <dbReference type="SAM" id="Coils"/>
    </source>
</evidence>
<dbReference type="EMBL" id="JAVHJM010000004">
    <property type="protein sequence ID" value="KAK6514966.1"/>
    <property type="molecule type" value="Genomic_DNA"/>
</dbReference>
<feature type="coiled-coil region" evidence="1">
    <location>
        <begin position="280"/>
        <end position="310"/>
    </location>
</feature>
<reference evidence="3 4" key="1">
    <citation type="submission" date="2019-10" db="EMBL/GenBank/DDBJ databases">
        <authorList>
            <person name="Palmer J.M."/>
        </authorList>
    </citation>
    <scope>NUCLEOTIDE SEQUENCE [LARGE SCALE GENOMIC DNA]</scope>
    <source>
        <strain evidence="3 4">TWF506</strain>
    </source>
</reference>
<feature type="signal peptide" evidence="2">
    <location>
        <begin position="1"/>
        <end position="23"/>
    </location>
</feature>
<dbReference type="AlphaFoldDB" id="A0AAN8NK21"/>
<evidence type="ECO:0000313" key="3">
    <source>
        <dbReference type="EMBL" id="KAK6514966.1"/>
    </source>
</evidence>
<proteinExistence type="predicted"/>